<gene>
    <name evidence="1" type="ORF">G4V63_03430</name>
</gene>
<reference evidence="1" key="1">
    <citation type="submission" date="2020-02" db="EMBL/GenBank/DDBJ databases">
        <title>Draft genome sequence of Candidatus Afipia apatlaquensis IBT-C3, a potential strain for decolorization of textile dyes.</title>
        <authorList>
            <person name="Sanchez-Reyes A."/>
            <person name="Breton-Deval L."/>
            <person name="Mangelson H."/>
            <person name="Sanchez-Flores A."/>
        </authorList>
    </citation>
    <scope>NUCLEOTIDE SEQUENCE [LARGE SCALE GENOMIC DNA]</scope>
    <source>
        <strain evidence="1">IBT-C3</strain>
    </source>
</reference>
<comment type="caution">
    <text evidence="1">The sequence shown here is derived from an EMBL/GenBank/DDBJ whole genome shotgun (WGS) entry which is preliminary data.</text>
</comment>
<dbReference type="Proteomes" id="UP000480266">
    <property type="component" value="Unassembled WGS sequence"/>
</dbReference>
<sequence>MEDDEVIVLTRTPDGGVGRLNDLPKISGMRAEQLLTSEYFGLSSTIDPDVQLDIARLAQGVATDPDRAIGIEAKELVSRLTVGDSATAQIIHDALLRYLREREQPTDGLSPNVRADAVEAVLQALRKSQAG</sequence>
<evidence type="ECO:0000313" key="1">
    <source>
        <dbReference type="EMBL" id="NGX94309.1"/>
    </source>
</evidence>
<dbReference type="EMBL" id="JAAMRR010000173">
    <property type="protein sequence ID" value="NGX94309.1"/>
    <property type="molecule type" value="Genomic_DNA"/>
</dbReference>
<dbReference type="AlphaFoldDB" id="A0A7C9VF80"/>
<organism evidence="1 2">
    <name type="scientific">Candidatus Afipia apatlaquensis</name>
    <dbReference type="NCBI Taxonomy" id="2712852"/>
    <lineage>
        <taxon>Bacteria</taxon>
        <taxon>Pseudomonadati</taxon>
        <taxon>Pseudomonadota</taxon>
        <taxon>Alphaproteobacteria</taxon>
        <taxon>Hyphomicrobiales</taxon>
        <taxon>Nitrobacteraceae</taxon>
        <taxon>Afipia</taxon>
    </lineage>
</organism>
<proteinExistence type="predicted"/>
<name>A0A7C9VF80_9BRAD</name>
<evidence type="ECO:0000313" key="2">
    <source>
        <dbReference type="Proteomes" id="UP000480266"/>
    </source>
</evidence>
<protein>
    <submittedName>
        <fullName evidence="1">Uncharacterized protein</fullName>
    </submittedName>
</protein>
<accession>A0A7C9VF80</accession>
<keyword evidence="2" id="KW-1185">Reference proteome</keyword>